<dbReference type="CDD" id="cd03230">
    <property type="entry name" value="ABC_DR_subfamily_A"/>
    <property type="match status" value="1"/>
</dbReference>
<dbReference type="RefSeq" id="WP_090348900.1">
    <property type="nucleotide sequence ID" value="NZ_LT629751.1"/>
</dbReference>
<evidence type="ECO:0000256" key="4">
    <source>
        <dbReference type="ARBA" id="ARBA00022840"/>
    </source>
</evidence>
<dbReference type="InterPro" id="IPR003593">
    <property type="entry name" value="AAA+_ATPase"/>
</dbReference>
<dbReference type="Proteomes" id="UP000243359">
    <property type="component" value="Chromosome I"/>
</dbReference>
<dbReference type="Pfam" id="PF00005">
    <property type="entry name" value="ABC_tran"/>
    <property type="match status" value="1"/>
</dbReference>
<dbReference type="GO" id="GO:0016887">
    <property type="term" value="F:ATP hydrolysis activity"/>
    <property type="evidence" value="ECO:0007669"/>
    <property type="project" value="InterPro"/>
</dbReference>
<proteinExistence type="inferred from homology"/>
<keyword evidence="7" id="KW-1185">Reference proteome</keyword>
<dbReference type="STRING" id="1392877.SAMN05216221_2104"/>
<reference evidence="7" key="1">
    <citation type="submission" date="2016-10" db="EMBL/GenBank/DDBJ databases">
        <authorList>
            <person name="Varghese N."/>
            <person name="Submissions S."/>
        </authorList>
    </citation>
    <scope>NUCLEOTIDE SEQUENCE [LARGE SCALE GENOMIC DNA]</scope>
    <source>
        <strain evidence="7">KCTC 32247</strain>
    </source>
</reference>
<dbReference type="AlphaFoldDB" id="A0A1H1TA77"/>
<accession>A0A1H1TA77</accession>
<gene>
    <name evidence="6" type="ORF">SAMN05216221_2104</name>
</gene>
<evidence type="ECO:0000256" key="2">
    <source>
        <dbReference type="ARBA" id="ARBA00022448"/>
    </source>
</evidence>
<dbReference type="InterPro" id="IPR003439">
    <property type="entry name" value="ABC_transporter-like_ATP-bd"/>
</dbReference>
<keyword evidence="2" id="KW-0813">Transport</keyword>
<dbReference type="PANTHER" id="PTHR43335:SF4">
    <property type="entry name" value="ABC TRANSPORTER, ATP-BINDING PROTEIN"/>
    <property type="match status" value="1"/>
</dbReference>
<evidence type="ECO:0000256" key="1">
    <source>
        <dbReference type="ARBA" id="ARBA00005417"/>
    </source>
</evidence>
<dbReference type="GO" id="GO:0005524">
    <property type="term" value="F:ATP binding"/>
    <property type="evidence" value="ECO:0007669"/>
    <property type="project" value="UniProtKB-KW"/>
</dbReference>
<evidence type="ECO:0000313" key="7">
    <source>
        <dbReference type="Proteomes" id="UP000243359"/>
    </source>
</evidence>
<dbReference type="PROSITE" id="PS50893">
    <property type="entry name" value="ABC_TRANSPORTER_2"/>
    <property type="match status" value="1"/>
</dbReference>
<name>A0A1H1TA77_9PSED</name>
<dbReference type="EMBL" id="LT629751">
    <property type="protein sequence ID" value="SDS56916.1"/>
    <property type="molecule type" value="Genomic_DNA"/>
</dbReference>
<evidence type="ECO:0000256" key="3">
    <source>
        <dbReference type="ARBA" id="ARBA00022741"/>
    </source>
</evidence>
<dbReference type="Gene3D" id="3.40.50.300">
    <property type="entry name" value="P-loop containing nucleotide triphosphate hydrolases"/>
    <property type="match status" value="1"/>
</dbReference>
<dbReference type="OrthoDB" id="9781337at2"/>
<feature type="domain" description="ABC transporter" evidence="5">
    <location>
        <begin position="2"/>
        <end position="231"/>
    </location>
</feature>
<keyword evidence="4 6" id="KW-0067">ATP-binding</keyword>
<evidence type="ECO:0000313" key="6">
    <source>
        <dbReference type="EMBL" id="SDS56916.1"/>
    </source>
</evidence>
<dbReference type="PANTHER" id="PTHR43335">
    <property type="entry name" value="ABC TRANSPORTER, ATP-BINDING PROTEIN"/>
    <property type="match status" value="1"/>
</dbReference>
<keyword evidence="3" id="KW-0547">Nucleotide-binding</keyword>
<dbReference type="SMART" id="SM00382">
    <property type="entry name" value="AAA"/>
    <property type="match status" value="1"/>
</dbReference>
<protein>
    <submittedName>
        <fullName evidence="6">ABC-2 type transport system ATP-binding protein</fullName>
    </submittedName>
</protein>
<sequence length="307" mass="33413">MIEIEKLTKRFAQHTAVDALSFRVQPGEVLGFLGPNGAGKSTTMKMLTGFLAPTSGSARIFGFDIQRDTLKAQQLIGYLPEGAPCYGDMTVRGFLEFIAEVRGFRGAEKRERVARAVAQVELEKVLGQSIETLSKGFKRRVGLAQAILHDPRVLILDEPTDGLDPNQKHQVRQLIQNLASDKIIIISTHILEEVTAVCTRALVIAGGRLLADGTPFELESRSRYHQAVTLVGDAPLDEAALTALPGVAGVERNAREHSLTVLAAPGQVIFPQVSALVAARGWNIKEMDVERGRLDEVFRTLTRGEAA</sequence>
<evidence type="ECO:0000259" key="5">
    <source>
        <dbReference type="PROSITE" id="PS50893"/>
    </source>
</evidence>
<dbReference type="InterPro" id="IPR027417">
    <property type="entry name" value="P-loop_NTPase"/>
</dbReference>
<dbReference type="SUPFAM" id="SSF52540">
    <property type="entry name" value="P-loop containing nucleoside triphosphate hydrolases"/>
    <property type="match status" value="1"/>
</dbReference>
<organism evidence="6 7">
    <name type="scientific">Pseudomonas oryzae</name>
    <dbReference type="NCBI Taxonomy" id="1392877"/>
    <lineage>
        <taxon>Bacteria</taxon>
        <taxon>Pseudomonadati</taxon>
        <taxon>Pseudomonadota</taxon>
        <taxon>Gammaproteobacteria</taxon>
        <taxon>Pseudomonadales</taxon>
        <taxon>Pseudomonadaceae</taxon>
        <taxon>Pseudomonas</taxon>
    </lineage>
</organism>
<comment type="similarity">
    <text evidence="1">Belongs to the ABC transporter superfamily.</text>
</comment>